<evidence type="ECO:0000313" key="1">
    <source>
        <dbReference type="EMBL" id="UYP47896.1"/>
    </source>
</evidence>
<protein>
    <submittedName>
        <fullName evidence="1">Uncharacterized protein</fullName>
    </submittedName>
</protein>
<organism evidence="1 2">
    <name type="scientific">Candidatus Lokiarchaeum ossiferum</name>
    <dbReference type="NCBI Taxonomy" id="2951803"/>
    <lineage>
        <taxon>Archaea</taxon>
        <taxon>Promethearchaeati</taxon>
        <taxon>Promethearchaeota</taxon>
        <taxon>Promethearchaeia</taxon>
        <taxon>Promethearchaeales</taxon>
        <taxon>Promethearchaeaceae</taxon>
        <taxon>Candidatus Lokiarchaeum</taxon>
    </lineage>
</organism>
<evidence type="ECO:0000313" key="2">
    <source>
        <dbReference type="Proteomes" id="UP001208689"/>
    </source>
</evidence>
<dbReference type="EMBL" id="CP104013">
    <property type="protein sequence ID" value="UYP47896.1"/>
    <property type="molecule type" value="Genomic_DNA"/>
</dbReference>
<sequence length="163" mass="18510">MSSHDITDMEIGIALSHYHHKLGPQFVGISFNFTSFDSISQYNILQDSISSRSNDLALFVNNKEGTPYTIRIKKIKILDPLARGGVQRYAVVLLIPSDLQKFDFNIEEIAEDLIDKLSQGANIHQSLNAWHTLLNDQFGAIKPDEELKIVRRIKPKTQTLDLF</sequence>
<keyword evidence="2" id="KW-1185">Reference proteome</keyword>
<name>A0ABY6HZ88_9ARCH</name>
<reference evidence="1" key="1">
    <citation type="submission" date="2022-09" db="EMBL/GenBank/DDBJ databases">
        <title>Actin cytoskeleton and complex cell architecture in an #Asgard archaeon.</title>
        <authorList>
            <person name="Ponce Toledo R.I."/>
            <person name="Schleper C."/>
            <person name="Rodrigues Oliveira T."/>
            <person name="Wollweber F."/>
            <person name="Xu J."/>
            <person name="Rittmann S."/>
            <person name="Klingl A."/>
            <person name="Pilhofer M."/>
        </authorList>
    </citation>
    <scope>NUCLEOTIDE SEQUENCE</scope>
    <source>
        <strain evidence="1">B-35</strain>
    </source>
</reference>
<proteinExistence type="predicted"/>
<dbReference type="Proteomes" id="UP001208689">
    <property type="component" value="Chromosome"/>
</dbReference>
<accession>A0ABY6HZ88</accession>
<gene>
    <name evidence="1" type="ORF">NEF87_004181</name>
</gene>